<name>A0A649VSE7_9CAUD</name>
<evidence type="ECO:0000313" key="2">
    <source>
        <dbReference type="EMBL" id="QGJ94872.1"/>
    </source>
</evidence>
<dbReference type="KEGG" id="vg:64766718"/>
<feature type="region of interest" description="Disordered" evidence="1">
    <location>
        <begin position="1"/>
        <end position="21"/>
    </location>
</feature>
<dbReference type="RefSeq" id="YP_010059485.1">
    <property type="nucleotide sequence ID" value="NC_054726.1"/>
</dbReference>
<proteinExistence type="predicted"/>
<dbReference type="GeneID" id="64766718"/>
<sequence length="712" mass="77331">MRPWDTEHIRHQANRSPNSRPLGVERAIEAIAPAVVPLVTRALPAVGLAVGGGEDNGGGAVEPNTDVYDEATEAPADETVYQAGLRTAGGVAAHAVTVENVGGRYPYRARCSCGWETPWGYAAEHAAADMGKYHQEEHTASRRHVAFAPNDVKVVTSLNGGLAIGSNAVCYDCKWIGKHGGYGSARGEADIHALAKHGVDDWDASANNIKMQSGEFDRMAREWRTASSRRTAALEDWFDVDGYLWELHHQSGFKAYAEENGDVVDWWVENDGGDVVDSGQVVGASEEELNQAKTLAEDSLGSMSHYSVRMAAAWHIPWQEEYDGGLFCNLTDGGQAVIHPLGSDAALGTFWTGFVNDPSGREVFTTEGYDKVKVSQELSDYVRDHALHEGSTRRTASRKEAKSYPAHALKPGDYVDGKEVFDTRAGWGGYKIVFTDGSEKTVPSAETEVETSDSPHFGSRRTAGSLWDSIVEPRHKVAGWDWDDHLAGYVAEGASAHFACVCGSNIEAPGYSTCHCGRIWNASALQTTPGGPVQIVCREVPNRGAEVVLASKRTASPGLVHWPDGGRVWVHGEPGVIVSGPEYPAEEGHKWVIFDNGGWDDLVPISELRTEGKRAARSPFDLPLRKEGMAKRVGPGAYHEITEYGTFGIENVYGEWFLHTPDYLYSDGKLPKGMADDVYRTKAEALEAVRGMCADPEMFDLQRVAGLNKGCP</sequence>
<organism evidence="2 3">
    <name type="scientific">Gordonia phage Stormageddon</name>
    <dbReference type="NCBI Taxonomy" id="2656541"/>
    <lineage>
        <taxon>Viruses</taxon>
        <taxon>Duplodnaviria</taxon>
        <taxon>Heunggongvirae</taxon>
        <taxon>Uroviricota</taxon>
        <taxon>Caudoviricetes</taxon>
        <taxon>Stormageddonvirus</taxon>
        <taxon>Stormageddonvirus Stormageddon</taxon>
    </lineage>
</organism>
<dbReference type="EMBL" id="MN586040">
    <property type="protein sequence ID" value="QGJ94872.1"/>
    <property type="molecule type" value="Genomic_DNA"/>
</dbReference>
<evidence type="ECO:0000256" key="1">
    <source>
        <dbReference type="SAM" id="MobiDB-lite"/>
    </source>
</evidence>
<reference evidence="2 3" key="1">
    <citation type="submission" date="2019-10" db="EMBL/GenBank/DDBJ databases">
        <authorList>
            <person name="Garlena R.A."/>
            <person name="Russell D.A."/>
            <person name="Pope W.H."/>
            <person name="Jacobs-Sera D."/>
            <person name="Hatfull G.F."/>
        </authorList>
    </citation>
    <scope>NUCLEOTIDE SEQUENCE [LARGE SCALE GENOMIC DNA]</scope>
</reference>
<feature type="compositionally biased region" description="Basic and acidic residues" evidence="1">
    <location>
        <begin position="1"/>
        <end position="10"/>
    </location>
</feature>
<evidence type="ECO:0000313" key="3">
    <source>
        <dbReference type="Proteomes" id="UP000423065"/>
    </source>
</evidence>
<protein>
    <submittedName>
        <fullName evidence="2">Uncharacterized protein</fullName>
    </submittedName>
</protein>
<accession>A0A649VSE7</accession>
<keyword evidence="3" id="KW-1185">Reference proteome</keyword>
<dbReference type="Proteomes" id="UP000423065">
    <property type="component" value="Segment"/>
</dbReference>
<gene>
    <name evidence="2" type="primary">9</name>
    <name evidence="2" type="ORF">SEA_STORMAGEDDON_9</name>
</gene>